<dbReference type="Proteomes" id="UP000299102">
    <property type="component" value="Unassembled WGS sequence"/>
</dbReference>
<feature type="region of interest" description="Disordered" evidence="1">
    <location>
        <begin position="25"/>
        <end position="44"/>
    </location>
</feature>
<sequence>MLPQRPPGIRGRRIYRAEAVGTSLTGEPKNEIGRPSLSVLGTKSPANLSELSGRNLESLVHPARPTPHRKIGVWNRKTRHGGEGRARGPKI</sequence>
<name>A0A4C1YCV5_EUMVA</name>
<reference evidence="2 3" key="1">
    <citation type="journal article" date="2019" name="Commun. Biol.">
        <title>The bagworm genome reveals a unique fibroin gene that provides high tensile strength.</title>
        <authorList>
            <person name="Kono N."/>
            <person name="Nakamura H."/>
            <person name="Ohtoshi R."/>
            <person name="Tomita M."/>
            <person name="Numata K."/>
            <person name="Arakawa K."/>
        </authorList>
    </citation>
    <scope>NUCLEOTIDE SEQUENCE [LARGE SCALE GENOMIC DNA]</scope>
</reference>
<accession>A0A4C1YCV5</accession>
<comment type="caution">
    <text evidence="2">The sequence shown here is derived from an EMBL/GenBank/DDBJ whole genome shotgun (WGS) entry which is preliminary data.</text>
</comment>
<dbReference type="EMBL" id="BGZK01001157">
    <property type="protein sequence ID" value="GBP72804.1"/>
    <property type="molecule type" value="Genomic_DNA"/>
</dbReference>
<feature type="region of interest" description="Disordered" evidence="1">
    <location>
        <begin position="60"/>
        <end position="91"/>
    </location>
</feature>
<feature type="compositionally biased region" description="Basic residues" evidence="1">
    <location>
        <begin position="66"/>
        <end position="79"/>
    </location>
</feature>
<evidence type="ECO:0000313" key="2">
    <source>
        <dbReference type="EMBL" id="GBP72804.1"/>
    </source>
</evidence>
<gene>
    <name evidence="2" type="ORF">EVAR_40305_1</name>
</gene>
<dbReference type="AlphaFoldDB" id="A0A4C1YCV5"/>
<proteinExistence type="predicted"/>
<feature type="compositionally biased region" description="Basic and acidic residues" evidence="1">
    <location>
        <begin position="80"/>
        <end position="91"/>
    </location>
</feature>
<evidence type="ECO:0000313" key="3">
    <source>
        <dbReference type="Proteomes" id="UP000299102"/>
    </source>
</evidence>
<evidence type="ECO:0000256" key="1">
    <source>
        <dbReference type="SAM" id="MobiDB-lite"/>
    </source>
</evidence>
<organism evidence="2 3">
    <name type="scientific">Eumeta variegata</name>
    <name type="common">Bagworm moth</name>
    <name type="synonym">Eumeta japonica</name>
    <dbReference type="NCBI Taxonomy" id="151549"/>
    <lineage>
        <taxon>Eukaryota</taxon>
        <taxon>Metazoa</taxon>
        <taxon>Ecdysozoa</taxon>
        <taxon>Arthropoda</taxon>
        <taxon>Hexapoda</taxon>
        <taxon>Insecta</taxon>
        <taxon>Pterygota</taxon>
        <taxon>Neoptera</taxon>
        <taxon>Endopterygota</taxon>
        <taxon>Lepidoptera</taxon>
        <taxon>Glossata</taxon>
        <taxon>Ditrysia</taxon>
        <taxon>Tineoidea</taxon>
        <taxon>Psychidae</taxon>
        <taxon>Oiketicinae</taxon>
        <taxon>Eumeta</taxon>
    </lineage>
</organism>
<protein>
    <submittedName>
        <fullName evidence="2">Uncharacterized protein</fullName>
    </submittedName>
</protein>
<keyword evidence="3" id="KW-1185">Reference proteome</keyword>